<dbReference type="PANTHER" id="PTHR44889:SF1">
    <property type="entry name" value="INACTIVE HYDROXYSTEROID DEHYDROGENASE-LIKE PROTEIN 1"/>
    <property type="match status" value="1"/>
</dbReference>
<keyword evidence="2" id="KW-0521">NADP</keyword>
<evidence type="ECO:0000256" key="3">
    <source>
        <dbReference type="ARBA" id="ARBA00023002"/>
    </source>
</evidence>
<dbReference type="InterPro" id="IPR052149">
    <property type="entry name" value="17-beta-HSD3-like"/>
</dbReference>
<comment type="subcellular location">
    <subcellularLocation>
        <location evidence="1">Mitochondrion</location>
    </subcellularLocation>
</comment>
<dbReference type="EMBL" id="NEDP02004034">
    <property type="protein sequence ID" value="OWF47111.1"/>
    <property type="molecule type" value="Genomic_DNA"/>
</dbReference>
<protein>
    <submittedName>
        <fullName evidence="6">Inactive hydroxysteroid dehydrogenase-like protein 1</fullName>
    </submittedName>
</protein>
<dbReference type="Gene3D" id="3.40.50.720">
    <property type="entry name" value="NAD(P)-binding Rossmann-like Domain"/>
    <property type="match status" value="1"/>
</dbReference>
<dbReference type="PROSITE" id="PS00061">
    <property type="entry name" value="ADH_SHORT"/>
    <property type="match status" value="1"/>
</dbReference>
<dbReference type="GO" id="GO:0005739">
    <property type="term" value="C:mitochondrion"/>
    <property type="evidence" value="ECO:0007669"/>
    <property type="project" value="UniProtKB-SubCell"/>
</dbReference>
<keyword evidence="4" id="KW-0496">Mitochondrion</keyword>
<dbReference type="InterPro" id="IPR002347">
    <property type="entry name" value="SDR_fam"/>
</dbReference>
<dbReference type="InterPro" id="IPR036291">
    <property type="entry name" value="NAD(P)-bd_dom_sf"/>
</dbReference>
<dbReference type="FunFam" id="3.40.50.720:FF:000137">
    <property type="entry name" value="Hydroxysteroid (17-beta) dehydrogenase 3"/>
    <property type="match status" value="1"/>
</dbReference>
<dbReference type="GO" id="GO:0016491">
    <property type="term" value="F:oxidoreductase activity"/>
    <property type="evidence" value="ECO:0007669"/>
    <property type="project" value="UniProtKB-KW"/>
</dbReference>
<dbReference type="PANTHER" id="PTHR44889">
    <property type="entry name" value="INACTIVE HYDROXYSTEROID DEHYDROGENASE-LIKE PROTEIN 1"/>
    <property type="match status" value="1"/>
</dbReference>
<sequence>MAAVDSFEYLFHEISMVCRSTRDSLALIGGLYASRKTLQFIYCVLKAGNDHLLSKLSRWSNLKRRFGQWAVVTGSSEGIGRAYARELAGRGLNIILISKKENRLYRTAKDIEEKYGVQTCALGINFNEGQEIYQEIWEAIKDKEIGILVNNVGVMYDYPQPFLEVPTEMLWQLINVNVATATMMTHMILPQMVQRCKGAVVMVSAGSCDKITPLTTVYSATKSFLDYFARAIQYEYKDKGIIVQSLMPFYVATRMTRFSETLSRPSIMIPSAADYARHAITTLGYTSRTTGYWPHTLQGWIIQCIPDSLWMWGASRLNYAFKRQTDERIKRRSLRLMHSDQSQESDS</sequence>
<dbReference type="AlphaFoldDB" id="A0A210QEN5"/>
<proteinExistence type="inferred from homology"/>
<evidence type="ECO:0000256" key="2">
    <source>
        <dbReference type="ARBA" id="ARBA00022857"/>
    </source>
</evidence>
<evidence type="ECO:0000256" key="1">
    <source>
        <dbReference type="ARBA" id="ARBA00004173"/>
    </source>
</evidence>
<dbReference type="PRINTS" id="PR00081">
    <property type="entry name" value="GDHRDH"/>
</dbReference>
<name>A0A210QEN5_MIZYE</name>
<comment type="similarity">
    <text evidence="5">Belongs to the short-chain dehydrogenases/reductases (SDR) family. 17-beta-HSD 3 subfamily.</text>
</comment>
<reference evidence="6 7" key="1">
    <citation type="journal article" date="2017" name="Nat. Ecol. Evol.">
        <title>Scallop genome provides insights into evolution of bilaterian karyotype and development.</title>
        <authorList>
            <person name="Wang S."/>
            <person name="Zhang J."/>
            <person name="Jiao W."/>
            <person name="Li J."/>
            <person name="Xun X."/>
            <person name="Sun Y."/>
            <person name="Guo X."/>
            <person name="Huan P."/>
            <person name="Dong B."/>
            <person name="Zhang L."/>
            <person name="Hu X."/>
            <person name="Sun X."/>
            <person name="Wang J."/>
            <person name="Zhao C."/>
            <person name="Wang Y."/>
            <person name="Wang D."/>
            <person name="Huang X."/>
            <person name="Wang R."/>
            <person name="Lv J."/>
            <person name="Li Y."/>
            <person name="Zhang Z."/>
            <person name="Liu B."/>
            <person name="Lu W."/>
            <person name="Hui Y."/>
            <person name="Liang J."/>
            <person name="Zhou Z."/>
            <person name="Hou R."/>
            <person name="Li X."/>
            <person name="Liu Y."/>
            <person name="Li H."/>
            <person name="Ning X."/>
            <person name="Lin Y."/>
            <person name="Zhao L."/>
            <person name="Xing Q."/>
            <person name="Dou J."/>
            <person name="Li Y."/>
            <person name="Mao J."/>
            <person name="Guo H."/>
            <person name="Dou H."/>
            <person name="Li T."/>
            <person name="Mu C."/>
            <person name="Jiang W."/>
            <person name="Fu Q."/>
            <person name="Fu X."/>
            <person name="Miao Y."/>
            <person name="Liu J."/>
            <person name="Yu Q."/>
            <person name="Li R."/>
            <person name="Liao H."/>
            <person name="Li X."/>
            <person name="Kong Y."/>
            <person name="Jiang Z."/>
            <person name="Chourrout D."/>
            <person name="Li R."/>
            <person name="Bao Z."/>
        </authorList>
    </citation>
    <scope>NUCLEOTIDE SEQUENCE [LARGE SCALE GENOMIC DNA]</scope>
    <source>
        <strain evidence="6 7">PY_sf001</strain>
    </source>
</reference>
<evidence type="ECO:0000313" key="7">
    <source>
        <dbReference type="Proteomes" id="UP000242188"/>
    </source>
</evidence>
<keyword evidence="3" id="KW-0560">Oxidoreductase</keyword>
<keyword evidence="7" id="KW-1185">Reference proteome</keyword>
<accession>A0A210QEN5</accession>
<gene>
    <name evidence="6" type="ORF">KP79_PYT17900</name>
</gene>
<dbReference type="CDD" id="cd05356">
    <property type="entry name" value="17beta-HSD1_like_SDR_c"/>
    <property type="match status" value="1"/>
</dbReference>
<dbReference type="Pfam" id="PF00106">
    <property type="entry name" value="adh_short"/>
    <property type="match status" value="1"/>
</dbReference>
<evidence type="ECO:0000256" key="4">
    <source>
        <dbReference type="ARBA" id="ARBA00023128"/>
    </source>
</evidence>
<comment type="caution">
    <text evidence="6">The sequence shown here is derived from an EMBL/GenBank/DDBJ whole genome shotgun (WGS) entry which is preliminary data.</text>
</comment>
<dbReference type="STRING" id="6573.A0A210QEN5"/>
<dbReference type="InterPro" id="IPR020904">
    <property type="entry name" value="Sc_DH/Rdtase_CS"/>
</dbReference>
<evidence type="ECO:0000313" key="6">
    <source>
        <dbReference type="EMBL" id="OWF47111.1"/>
    </source>
</evidence>
<dbReference type="Proteomes" id="UP000242188">
    <property type="component" value="Unassembled WGS sequence"/>
</dbReference>
<organism evidence="6 7">
    <name type="scientific">Mizuhopecten yessoensis</name>
    <name type="common">Japanese scallop</name>
    <name type="synonym">Patinopecten yessoensis</name>
    <dbReference type="NCBI Taxonomy" id="6573"/>
    <lineage>
        <taxon>Eukaryota</taxon>
        <taxon>Metazoa</taxon>
        <taxon>Spiralia</taxon>
        <taxon>Lophotrochozoa</taxon>
        <taxon>Mollusca</taxon>
        <taxon>Bivalvia</taxon>
        <taxon>Autobranchia</taxon>
        <taxon>Pteriomorphia</taxon>
        <taxon>Pectinida</taxon>
        <taxon>Pectinoidea</taxon>
        <taxon>Pectinidae</taxon>
        <taxon>Mizuhopecten</taxon>
    </lineage>
</organism>
<evidence type="ECO:0000256" key="5">
    <source>
        <dbReference type="ARBA" id="ARBA00038261"/>
    </source>
</evidence>
<dbReference type="OrthoDB" id="5545019at2759"/>
<dbReference type="SUPFAM" id="SSF51735">
    <property type="entry name" value="NAD(P)-binding Rossmann-fold domains"/>
    <property type="match status" value="1"/>
</dbReference>